<gene>
    <name evidence="2" type="ORF">BCB44BAC_04502</name>
</gene>
<proteinExistence type="predicted"/>
<dbReference type="AlphaFoldDB" id="A0AAX2CNQ3"/>
<evidence type="ECO:0000259" key="1">
    <source>
        <dbReference type="Pfam" id="PF23768"/>
    </source>
</evidence>
<accession>A0AAX2CNQ3</accession>
<dbReference type="RefSeq" id="WP_087099655.1">
    <property type="nucleotide sequence ID" value="NZ_CP066183.1"/>
</dbReference>
<dbReference type="Pfam" id="PF23768">
    <property type="entry name" value="DUF7167"/>
    <property type="match status" value="1"/>
</dbReference>
<comment type="caution">
    <text evidence="2">The sequence shown here is derived from an EMBL/GenBank/DDBJ whole genome shotgun (WGS) entry which is preliminary data.</text>
</comment>
<sequence>MVKFMFSVNTGYVGSDNEEEIEIDDDEFDGVEEESTEYYAIVNKYYDEWLYENINTHWHKVK</sequence>
<protein>
    <submittedName>
        <fullName evidence="2">NADH dehydrogenase subunit 2</fullName>
    </submittedName>
</protein>
<name>A0AAX2CNQ3_9BACI</name>
<dbReference type="EMBL" id="FMIK01000065">
    <property type="protein sequence ID" value="SCM07958.1"/>
    <property type="molecule type" value="Genomic_DNA"/>
</dbReference>
<evidence type="ECO:0000313" key="2">
    <source>
        <dbReference type="EMBL" id="SCM07958.1"/>
    </source>
</evidence>
<dbReference type="Proteomes" id="UP000242164">
    <property type="component" value="Unassembled WGS sequence"/>
</dbReference>
<organism evidence="2 3">
    <name type="scientific">Bacillus cytotoxicus</name>
    <dbReference type="NCBI Taxonomy" id="580165"/>
    <lineage>
        <taxon>Bacteria</taxon>
        <taxon>Bacillati</taxon>
        <taxon>Bacillota</taxon>
        <taxon>Bacilli</taxon>
        <taxon>Bacillales</taxon>
        <taxon>Bacillaceae</taxon>
        <taxon>Bacillus</taxon>
        <taxon>Bacillus cereus group</taxon>
    </lineage>
</organism>
<dbReference type="InterPro" id="IPR055591">
    <property type="entry name" value="DUF7167"/>
</dbReference>
<reference evidence="2 3" key="1">
    <citation type="submission" date="2016-08" db="EMBL/GenBank/DDBJ databases">
        <authorList>
            <person name="Loux V."/>
            <person name="Rue O."/>
        </authorList>
    </citation>
    <scope>NUCLEOTIDE SEQUENCE [LARGE SCALE GENOMIC DNA]</scope>
    <source>
        <strain evidence="2 3">AFSSA_08CEB44bac</strain>
    </source>
</reference>
<feature type="domain" description="DUF7167" evidence="1">
    <location>
        <begin position="2"/>
        <end position="62"/>
    </location>
</feature>
<evidence type="ECO:0000313" key="3">
    <source>
        <dbReference type="Proteomes" id="UP000242164"/>
    </source>
</evidence>